<feature type="domain" description="Rieske" evidence="9">
    <location>
        <begin position="47"/>
        <end position="156"/>
    </location>
</feature>
<gene>
    <name evidence="10" type="ORF">ACFPTN_20980</name>
</gene>
<dbReference type="CDD" id="cd08879">
    <property type="entry name" value="RHO_alpha_C_AntDO-like"/>
    <property type="match status" value="1"/>
</dbReference>
<evidence type="ECO:0000256" key="3">
    <source>
        <dbReference type="ARBA" id="ARBA00022723"/>
    </source>
</evidence>
<evidence type="ECO:0000313" key="10">
    <source>
        <dbReference type="EMBL" id="MFC5771861.1"/>
    </source>
</evidence>
<keyword evidence="2" id="KW-0001">2Fe-2S</keyword>
<evidence type="ECO:0000256" key="4">
    <source>
        <dbReference type="ARBA" id="ARBA00022964"/>
    </source>
</evidence>
<keyword evidence="7" id="KW-0411">Iron-sulfur</keyword>
<dbReference type="InterPro" id="IPR017941">
    <property type="entry name" value="Rieske_2Fe-2S"/>
</dbReference>
<dbReference type="PROSITE" id="PS51296">
    <property type="entry name" value="RIESKE"/>
    <property type="match status" value="1"/>
</dbReference>
<keyword evidence="5 10" id="KW-0560">Oxidoreductase</keyword>
<evidence type="ECO:0000256" key="6">
    <source>
        <dbReference type="ARBA" id="ARBA00023004"/>
    </source>
</evidence>
<dbReference type="EMBL" id="JBHSOG010000101">
    <property type="protein sequence ID" value="MFC5771861.1"/>
    <property type="molecule type" value="Genomic_DNA"/>
</dbReference>
<evidence type="ECO:0000256" key="7">
    <source>
        <dbReference type="ARBA" id="ARBA00023014"/>
    </source>
</evidence>
<comment type="caution">
    <text evidence="10">The sequence shown here is derived from an EMBL/GenBank/DDBJ whole genome shotgun (WGS) entry which is preliminary data.</text>
</comment>
<keyword evidence="4 10" id="KW-0223">Dioxygenase</keyword>
<dbReference type="PRINTS" id="PR00090">
    <property type="entry name" value="RNGDIOXGNASE"/>
</dbReference>
<reference evidence="11" key="1">
    <citation type="journal article" date="2019" name="Int. J. Syst. Evol. Microbiol.">
        <title>The Global Catalogue of Microorganisms (GCM) 10K type strain sequencing project: providing services to taxonomists for standard genome sequencing and annotation.</title>
        <authorList>
            <consortium name="The Broad Institute Genomics Platform"/>
            <consortium name="The Broad Institute Genome Sequencing Center for Infectious Disease"/>
            <person name="Wu L."/>
            <person name="Ma J."/>
        </authorList>
    </citation>
    <scope>NUCLEOTIDE SEQUENCE [LARGE SCALE GENOMIC DNA]</scope>
    <source>
        <strain evidence="11">SHR3</strain>
    </source>
</reference>
<evidence type="ECO:0000313" key="11">
    <source>
        <dbReference type="Proteomes" id="UP001595974"/>
    </source>
</evidence>
<dbReference type="InterPro" id="IPR015881">
    <property type="entry name" value="ARHD_Rieske_2Fe_2S"/>
</dbReference>
<accession>A0ABW1AX84</accession>
<evidence type="ECO:0000259" key="9">
    <source>
        <dbReference type="PROSITE" id="PS51296"/>
    </source>
</evidence>
<sequence>MNTEFPQAPGLPPLDFLIQPHRVHRGVYTDAAIFRREMSHIFAATWVFLLHESEIPEPGDFRRAWMGTREVIVTRDEHRAIHVFANRCSHRGATVCREPAGRASGFTCPYHGWKYDRRGQLFGIPGKTAYGPEFKARDMHLARPAQVASYKGFVFATLNPDAPPLEEHLGAAARFIDAWIDHQGGAGNIVVAGAQRFHLECNWKMVFDNAGDGYHVPFSHQSLLQMTSARYGGGDMSYFADADRSRMKLYALGNGHTVIDQRPDMYGNSAWEQQRPQPGREVFEAHVRANVPEQDVKRVLESAVGAGMNLNIFPNLLLIGNQIQVIQPRHAGATTMHWHATCRRDADAELNTMRMRTQEDFPILGEMDDAGNFEECQRGLENFPEDEWVDISRHHETGADAGDDLGRIVGPVTSELHLRMYYAHWKRLMAASPRLQANKSRIPQ</sequence>
<dbReference type="Pfam" id="PF00355">
    <property type="entry name" value="Rieske"/>
    <property type="match status" value="1"/>
</dbReference>
<dbReference type="SUPFAM" id="SSF50022">
    <property type="entry name" value="ISP domain"/>
    <property type="match status" value="1"/>
</dbReference>
<comment type="similarity">
    <text evidence="1">Belongs to the bacterial ring-hydroxylating dioxygenase alpha subunit family.</text>
</comment>
<keyword evidence="6" id="KW-0408">Iron</keyword>
<dbReference type="PROSITE" id="PS00570">
    <property type="entry name" value="RING_HYDROXYL_ALPHA"/>
    <property type="match status" value="1"/>
</dbReference>
<keyword evidence="3" id="KW-0479">Metal-binding</keyword>
<dbReference type="Proteomes" id="UP001595974">
    <property type="component" value="Unassembled WGS sequence"/>
</dbReference>
<dbReference type="PANTHER" id="PTHR43756:SF1">
    <property type="entry name" value="3-PHENYLPROPIONATE_CINNAMIC ACID DIOXYGENASE SUBUNIT ALPHA"/>
    <property type="match status" value="1"/>
</dbReference>
<organism evidence="10 11">
    <name type="scientific">Thauera sinica</name>
    <dbReference type="NCBI Taxonomy" id="2665146"/>
    <lineage>
        <taxon>Bacteria</taxon>
        <taxon>Pseudomonadati</taxon>
        <taxon>Pseudomonadota</taxon>
        <taxon>Betaproteobacteria</taxon>
        <taxon>Rhodocyclales</taxon>
        <taxon>Zoogloeaceae</taxon>
        <taxon>Thauera</taxon>
    </lineage>
</organism>
<evidence type="ECO:0000256" key="8">
    <source>
        <dbReference type="ARBA" id="ARBA00023027"/>
    </source>
</evidence>
<dbReference type="InterPro" id="IPR036922">
    <property type="entry name" value="Rieske_2Fe-2S_sf"/>
</dbReference>
<dbReference type="CDD" id="cd03469">
    <property type="entry name" value="Rieske_RO_Alpha_N"/>
    <property type="match status" value="1"/>
</dbReference>
<dbReference type="SUPFAM" id="SSF55961">
    <property type="entry name" value="Bet v1-like"/>
    <property type="match status" value="1"/>
</dbReference>
<dbReference type="PANTHER" id="PTHR43756">
    <property type="entry name" value="CHOLINE MONOOXYGENASE, CHLOROPLASTIC"/>
    <property type="match status" value="1"/>
</dbReference>
<evidence type="ECO:0000256" key="5">
    <source>
        <dbReference type="ARBA" id="ARBA00023002"/>
    </source>
</evidence>
<dbReference type="Gene3D" id="3.90.380.10">
    <property type="entry name" value="Naphthalene 1,2-dioxygenase Alpha Subunit, Chain A, domain 1"/>
    <property type="match status" value="1"/>
</dbReference>
<dbReference type="Gene3D" id="2.102.10.10">
    <property type="entry name" value="Rieske [2Fe-2S] iron-sulphur domain"/>
    <property type="match status" value="1"/>
</dbReference>
<name>A0ABW1AX84_9RHOO</name>
<dbReference type="InterPro" id="IPR001663">
    <property type="entry name" value="Rng_hydr_dOase-A"/>
</dbReference>
<protein>
    <submittedName>
        <fullName evidence="10">Aromatic ring-hydroxylating dioxygenase subunit alpha</fullName>
        <ecNumber evidence="10">1.14.13.-</ecNumber>
    </submittedName>
</protein>
<dbReference type="GO" id="GO:0051213">
    <property type="term" value="F:dioxygenase activity"/>
    <property type="evidence" value="ECO:0007669"/>
    <property type="project" value="UniProtKB-KW"/>
</dbReference>
<dbReference type="EC" id="1.14.13.-" evidence="10"/>
<evidence type="ECO:0000256" key="2">
    <source>
        <dbReference type="ARBA" id="ARBA00022714"/>
    </source>
</evidence>
<dbReference type="Pfam" id="PF00848">
    <property type="entry name" value="Ring_hydroxyl_A"/>
    <property type="match status" value="1"/>
</dbReference>
<proteinExistence type="inferred from homology"/>
<dbReference type="RefSeq" id="WP_096449715.1">
    <property type="nucleotide sequence ID" value="NZ_JBHSOG010000101.1"/>
</dbReference>
<dbReference type="InterPro" id="IPR015879">
    <property type="entry name" value="Ring_hydroxy_dOase_asu_C_dom"/>
</dbReference>
<keyword evidence="11" id="KW-1185">Reference proteome</keyword>
<evidence type="ECO:0000256" key="1">
    <source>
        <dbReference type="ARBA" id="ARBA00008751"/>
    </source>
</evidence>
<keyword evidence="8" id="KW-0520">NAD</keyword>